<accession>A0A2T5I3U9</accession>
<protein>
    <recommendedName>
        <fullName evidence="3">Type 4 fimbrial biogenesis protein PilX N-terminal domain-containing protein</fullName>
    </recommendedName>
</protein>
<dbReference type="RefSeq" id="WP_107802044.1">
    <property type="nucleotide sequence ID" value="NZ_QAOI01000002.1"/>
</dbReference>
<comment type="caution">
    <text evidence="1">The sequence shown here is derived from an EMBL/GenBank/DDBJ whole genome shotgun (WGS) entry which is preliminary data.</text>
</comment>
<proteinExistence type="predicted"/>
<gene>
    <name evidence="1" type="ORF">C8R26_10272</name>
</gene>
<name>A0A2T5I3U9_9PROT</name>
<dbReference type="Proteomes" id="UP000244128">
    <property type="component" value="Unassembled WGS sequence"/>
</dbReference>
<sequence>MLSRQTGATLVVGLIMLVAITLLMISAFSLSGGNLKAVGNMQFRNEAIAAANMAIEQTININFVAINPADYPTTVDIDIDQDDTTDYVVTLKVPLCLKATLAPANVAALSGVNSTITNSSNYLTLWEIEAAAQNGATGASVVAKQGIAKEMTQSEYLLSSCST</sequence>
<organism evidence="1 2">
    <name type="scientific">Nitrosomonas oligotropha</name>
    <dbReference type="NCBI Taxonomy" id="42354"/>
    <lineage>
        <taxon>Bacteria</taxon>
        <taxon>Pseudomonadati</taxon>
        <taxon>Pseudomonadota</taxon>
        <taxon>Betaproteobacteria</taxon>
        <taxon>Nitrosomonadales</taxon>
        <taxon>Nitrosomonadaceae</taxon>
        <taxon>Nitrosomonas</taxon>
    </lineage>
</organism>
<reference evidence="1 2" key="1">
    <citation type="submission" date="2018-04" db="EMBL/GenBank/DDBJ databases">
        <title>Active sludge and wastewater microbial communities from Klosterneuburg, Austria.</title>
        <authorList>
            <person name="Wagner M."/>
        </authorList>
    </citation>
    <scope>NUCLEOTIDE SEQUENCE [LARGE SCALE GENOMIC DNA]</scope>
    <source>
        <strain evidence="1 2">Nm49</strain>
    </source>
</reference>
<evidence type="ECO:0000313" key="1">
    <source>
        <dbReference type="EMBL" id="PTQ78504.1"/>
    </source>
</evidence>
<evidence type="ECO:0008006" key="3">
    <source>
        <dbReference type="Google" id="ProtNLM"/>
    </source>
</evidence>
<dbReference type="EMBL" id="QAOI01000002">
    <property type="protein sequence ID" value="PTQ78504.1"/>
    <property type="molecule type" value="Genomic_DNA"/>
</dbReference>
<evidence type="ECO:0000313" key="2">
    <source>
        <dbReference type="Proteomes" id="UP000244128"/>
    </source>
</evidence>
<dbReference type="AlphaFoldDB" id="A0A2T5I3U9"/>